<sequence>MPETSVSRSAIFSARPTLRIAGQADARLSALLTSMKLDESEGGMSRLELKVTNWVATGGGRAELAFDASSTLRLGAELAVYAGDEASPREIFKGRVSALEMVCNYGTPPELVVLAEDALGAARRARRSKVYTQVSPADVVNAIAGELSLTPSVSGLTSPQGTWAQLDETDLAFLRRLLARFDADLQVVGNRLQVSPRKDVQRGTIELTLYSQLARVRITADLADQATAATVSGWNAKDGTAVKGEASALANAGPGRGKSGLAWAQEVFGTRSEHLAAPAVFASDEARAVAEAALDQRARRFVRAEGVAEGNAQLRVGCSVRLAGISPQFDNTYYVVRACHLFDMTQGYRTEFSAECAYLGS</sequence>
<keyword evidence="2" id="KW-1185">Reference proteome</keyword>
<reference evidence="1 2" key="1">
    <citation type="journal article" date="2017" name="Int. J. Syst. Evol. Microbiol.">
        <title>Ramlibacter alkalitolerans sp. nov., alkali-tolerant bacterium isolated from soil of ginseng.</title>
        <authorList>
            <person name="Lee D.H."/>
            <person name="Cha C.J."/>
        </authorList>
    </citation>
    <scope>NUCLEOTIDE SEQUENCE [LARGE SCALE GENOMIC DNA]</scope>
    <source>
        <strain evidence="1 2">KACC 19305</strain>
    </source>
</reference>
<protein>
    <submittedName>
        <fullName evidence="1">Phage late control D family protein</fullName>
    </submittedName>
</protein>
<name>A0ABS1JIR7_9BURK</name>
<accession>A0ABS1JIR7</accession>
<evidence type="ECO:0000313" key="1">
    <source>
        <dbReference type="EMBL" id="MBL0423996.1"/>
    </source>
</evidence>
<evidence type="ECO:0000313" key="2">
    <source>
        <dbReference type="Proteomes" id="UP000622707"/>
    </source>
</evidence>
<dbReference type="Proteomes" id="UP000622707">
    <property type="component" value="Unassembled WGS sequence"/>
</dbReference>
<gene>
    <name evidence="1" type="ORF">JI746_02660</name>
</gene>
<organism evidence="1 2">
    <name type="scientific">Ramlibacter alkalitolerans</name>
    <dbReference type="NCBI Taxonomy" id="2039631"/>
    <lineage>
        <taxon>Bacteria</taxon>
        <taxon>Pseudomonadati</taxon>
        <taxon>Pseudomonadota</taxon>
        <taxon>Betaproteobacteria</taxon>
        <taxon>Burkholderiales</taxon>
        <taxon>Comamonadaceae</taxon>
        <taxon>Ramlibacter</taxon>
    </lineage>
</organism>
<dbReference type="Pfam" id="PF05954">
    <property type="entry name" value="Phage_GPD"/>
    <property type="match status" value="1"/>
</dbReference>
<dbReference type="EMBL" id="JAEQND010000001">
    <property type="protein sequence ID" value="MBL0423996.1"/>
    <property type="molecule type" value="Genomic_DNA"/>
</dbReference>
<comment type="caution">
    <text evidence="1">The sequence shown here is derived from an EMBL/GenBank/DDBJ whole genome shotgun (WGS) entry which is preliminary data.</text>
</comment>
<proteinExistence type="predicted"/>
<dbReference type="RefSeq" id="WP_201687215.1">
    <property type="nucleotide sequence ID" value="NZ_JAEQND010000001.1"/>
</dbReference>
<dbReference type="SUPFAM" id="SSF69279">
    <property type="entry name" value="Phage tail proteins"/>
    <property type="match status" value="1"/>
</dbReference>